<gene>
    <name evidence="2" type="ORF">GCM10009111_29830</name>
</gene>
<keyword evidence="3" id="KW-1185">Reference proteome</keyword>
<dbReference type="Proteomes" id="UP001500021">
    <property type="component" value="Unassembled WGS sequence"/>
</dbReference>
<feature type="transmembrane region" description="Helical" evidence="1">
    <location>
        <begin position="26"/>
        <end position="44"/>
    </location>
</feature>
<keyword evidence="1" id="KW-1133">Transmembrane helix</keyword>
<dbReference type="EMBL" id="BAAAFA010000011">
    <property type="protein sequence ID" value="GAA0822061.1"/>
    <property type="molecule type" value="Genomic_DNA"/>
</dbReference>
<sequence>MKLEHKAVLLSALLYPGSGHVFLKKYFIGLSFISAFTFLLYNLFSTLNRISEKVALQITNGEIALTIEAISQAVTVQLAKQPPQYNWLGYALLFIWLFAMFDAYRLAKVKKKTFTNKVE</sequence>
<organism evidence="2 3">
    <name type="scientific">Colwellia asteriadis</name>
    <dbReference type="NCBI Taxonomy" id="517723"/>
    <lineage>
        <taxon>Bacteria</taxon>
        <taxon>Pseudomonadati</taxon>
        <taxon>Pseudomonadota</taxon>
        <taxon>Gammaproteobacteria</taxon>
        <taxon>Alteromonadales</taxon>
        <taxon>Colwelliaceae</taxon>
        <taxon>Colwellia</taxon>
    </lineage>
</organism>
<dbReference type="RefSeq" id="WP_343818496.1">
    <property type="nucleotide sequence ID" value="NZ_BAAAFA010000011.1"/>
</dbReference>
<evidence type="ECO:0000313" key="2">
    <source>
        <dbReference type="EMBL" id="GAA0822061.1"/>
    </source>
</evidence>
<comment type="caution">
    <text evidence="2">The sequence shown here is derived from an EMBL/GenBank/DDBJ whole genome shotgun (WGS) entry which is preliminary data.</text>
</comment>
<accession>A0ABN1LB50</accession>
<proteinExistence type="predicted"/>
<reference evidence="2 3" key="1">
    <citation type="journal article" date="2019" name="Int. J. Syst. Evol. Microbiol.">
        <title>The Global Catalogue of Microorganisms (GCM) 10K type strain sequencing project: providing services to taxonomists for standard genome sequencing and annotation.</title>
        <authorList>
            <consortium name="The Broad Institute Genomics Platform"/>
            <consortium name="The Broad Institute Genome Sequencing Center for Infectious Disease"/>
            <person name="Wu L."/>
            <person name="Ma J."/>
        </authorList>
    </citation>
    <scope>NUCLEOTIDE SEQUENCE [LARGE SCALE GENOMIC DNA]</scope>
    <source>
        <strain evidence="2 3">JCM 15608</strain>
    </source>
</reference>
<evidence type="ECO:0000256" key="1">
    <source>
        <dbReference type="SAM" id="Phobius"/>
    </source>
</evidence>
<evidence type="ECO:0000313" key="3">
    <source>
        <dbReference type="Proteomes" id="UP001500021"/>
    </source>
</evidence>
<keyword evidence="1" id="KW-0812">Transmembrane</keyword>
<protein>
    <submittedName>
        <fullName evidence="2">Uncharacterized protein</fullName>
    </submittedName>
</protein>
<feature type="transmembrane region" description="Helical" evidence="1">
    <location>
        <begin position="87"/>
        <end position="107"/>
    </location>
</feature>
<name>A0ABN1LB50_9GAMM</name>
<keyword evidence="1" id="KW-0472">Membrane</keyword>